<evidence type="ECO:0000256" key="2">
    <source>
        <dbReference type="ARBA" id="ARBA00022490"/>
    </source>
</evidence>
<dbReference type="GO" id="GO:0051015">
    <property type="term" value="F:actin filament binding"/>
    <property type="evidence" value="ECO:0007669"/>
    <property type="project" value="TreeGrafter"/>
</dbReference>
<reference evidence="13" key="1">
    <citation type="submission" date="2016-06" db="UniProtKB">
        <authorList>
            <consortium name="WormBaseParasite"/>
        </authorList>
    </citation>
    <scope>IDENTIFICATION</scope>
</reference>
<dbReference type="AlphaFoldDB" id="A0A183SDD1"/>
<evidence type="ECO:0000256" key="1">
    <source>
        <dbReference type="ARBA" id="ARBA00004245"/>
    </source>
</evidence>
<name>A0A183SDD1_SCHSO</name>
<dbReference type="GO" id="GO:0030833">
    <property type="term" value="P:regulation of actin filament polymerization"/>
    <property type="evidence" value="ECO:0007669"/>
    <property type="project" value="TreeGrafter"/>
</dbReference>
<dbReference type="PANTHER" id="PTHR10829">
    <property type="entry name" value="CORTACTIN AND DREBRIN"/>
    <property type="match status" value="1"/>
</dbReference>
<reference evidence="11 12" key="2">
    <citation type="submission" date="2018-11" db="EMBL/GenBank/DDBJ databases">
        <authorList>
            <consortium name="Pathogen Informatics"/>
        </authorList>
    </citation>
    <scope>NUCLEOTIDE SEQUENCE [LARGE SCALE GENOMIC DNA]</scope>
    <source>
        <strain evidence="11 12">NST_G2</strain>
    </source>
</reference>
<evidence type="ECO:0000256" key="6">
    <source>
        <dbReference type="ARBA" id="ARBA00058385"/>
    </source>
</evidence>
<sequence>MFLKQIDLPEVERPRARGTSVPFGAIVGLSKAASLLASSTSISGLISRCCSRLVTESIQSKHRICTSMDKEGVSAAYEEVRNDYEAVTWFQIGGEGSALEVLNKGTQFAEIADLLLPTERAFFFVRLIVGDELSQRAKFALITWIGKETKVMQKARVAMEKSLVKEVVRVWWYAQGRLRLRQQPASSPAAGLLDSVMTPGSAGQLSDAEFGAAAGDIEYTYYLHDLVPQTQAPGFNTTHEIAGGPIKKEPLQPDSQSTNQPLHTTHIELTAGSE</sequence>
<comment type="function">
    <text evidence="6">Binds to F-actin in a calcium-independent manner. Has no direct effect on actin depolymerization. Acts as a chaperone for ALOX5 (5LO), influencing both its stability and activity in leukotrienes synthesis.</text>
</comment>
<dbReference type="GO" id="GO:0030427">
    <property type="term" value="C:site of polarized growth"/>
    <property type="evidence" value="ECO:0007669"/>
    <property type="project" value="TreeGrafter"/>
</dbReference>
<dbReference type="InterPro" id="IPR002108">
    <property type="entry name" value="ADF-H"/>
</dbReference>
<dbReference type="FunFam" id="3.40.20.10:FF:000018">
    <property type="entry name" value="Coactosin-like 1"/>
    <property type="match status" value="1"/>
</dbReference>
<keyword evidence="2" id="KW-0963">Cytoplasm</keyword>
<dbReference type="Pfam" id="PF00241">
    <property type="entry name" value="Cofilin_ADF"/>
    <property type="match status" value="1"/>
</dbReference>
<dbReference type="Gene3D" id="3.40.20.10">
    <property type="entry name" value="Severin"/>
    <property type="match status" value="1"/>
</dbReference>
<dbReference type="EMBL" id="UYSU01032201">
    <property type="protein sequence ID" value="VDL88614.1"/>
    <property type="molecule type" value="Genomic_DNA"/>
</dbReference>
<dbReference type="STRING" id="70667.A0A183SDD1"/>
<evidence type="ECO:0000313" key="11">
    <source>
        <dbReference type="EMBL" id="VDL88614.1"/>
    </source>
</evidence>
<evidence type="ECO:0000259" key="10">
    <source>
        <dbReference type="PROSITE" id="PS51263"/>
    </source>
</evidence>
<evidence type="ECO:0000313" key="13">
    <source>
        <dbReference type="WBParaSite" id="SSLN_0000229901-mRNA-1"/>
    </source>
</evidence>
<keyword evidence="4" id="KW-0206">Cytoskeleton</keyword>
<evidence type="ECO:0000256" key="5">
    <source>
        <dbReference type="ARBA" id="ARBA00038052"/>
    </source>
</evidence>
<evidence type="ECO:0000313" key="12">
    <source>
        <dbReference type="Proteomes" id="UP000275846"/>
    </source>
</evidence>
<dbReference type="InterPro" id="IPR029006">
    <property type="entry name" value="ADF-H/Gelsolin-like_dom_sf"/>
</dbReference>
<evidence type="ECO:0000256" key="3">
    <source>
        <dbReference type="ARBA" id="ARBA00023203"/>
    </source>
</evidence>
<dbReference type="SUPFAM" id="SSF55753">
    <property type="entry name" value="Actin depolymerizing proteins"/>
    <property type="match status" value="1"/>
</dbReference>
<feature type="region of interest" description="Disordered" evidence="9">
    <location>
        <begin position="233"/>
        <end position="274"/>
    </location>
</feature>
<dbReference type="OrthoDB" id="20822at2759"/>
<dbReference type="WBParaSite" id="SSLN_0000229901-mRNA-1">
    <property type="protein sequence ID" value="SSLN_0000229901-mRNA-1"/>
    <property type="gene ID" value="SSLN_0000229901"/>
</dbReference>
<feature type="compositionally biased region" description="Polar residues" evidence="9">
    <location>
        <begin position="253"/>
        <end position="263"/>
    </location>
</feature>
<comment type="similarity">
    <text evidence="5">Belongs to the actin-binding proteins ADF family. Coactosin subfamily.</text>
</comment>
<dbReference type="GO" id="GO:0005884">
    <property type="term" value="C:actin filament"/>
    <property type="evidence" value="ECO:0007669"/>
    <property type="project" value="TreeGrafter"/>
</dbReference>
<protein>
    <recommendedName>
        <fullName evidence="8">Coactosin-like protein</fullName>
    </recommendedName>
</protein>
<comment type="subcellular location">
    <subcellularLocation>
        <location evidence="1">Cytoplasm</location>
        <location evidence="1">Cytoskeleton</location>
    </subcellularLocation>
</comment>
<feature type="domain" description="ADF-H" evidence="10">
    <location>
        <begin position="65"/>
        <end position="198"/>
    </location>
</feature>
<dbReference type="CDD" id="cd11282">
    <property type="entry name" value="ADF_coactosin_like"/>
    <property type="match status" value="1"/>
</dbReference>
<evidence type="ECO:0000256" key="4">
    <source>
        <dbReference type="ARBA" id="ARBA00023212"/>
    </source>
</evidence>
<organism evidence="13">
    <name type="scientific">Schistocephalus solidus</name>
    <name type="common">Tapeworm</name>
    <dbReference type="NCBI Taxonomy" id="70667"/>
    <lineage>
        <taxon>Eukaryota</taxon>
        <taxon>Metazoa</taxon>
        <taxon>Spiralia</taxon>
        <taxon>Lophotrochozoa</taxon>
        <taxon>Platyhelminthes</taxon>
        <taxon>Cestoda</taxon>
        <taxon>Eucestoda</taxon>
        <taxon>Diphyllobothriidea</taxon>
        <taxon>Diphyllobothriidae</taxon>
        <taxon>Schistocephalus</taxon>
    </lineage>
</organism>
<comment type="subunit">
    <text evidence="7">Interacts with 5-lipoxygenase (ALOX5/5LO) in a calcium-independent manner. Binds to F-actin with a stoichiometry of 1:2.</text>
</comment>
<dbReference type="PANTHER" id="PTHR10829:SF56">
    <property type="entry name" value="ADF-H DOMAIN-CONTAINING PROTEIN"/>
    <property type="match status" value="1"/>
</dbReference>
<keyword evidence="3" id="KW-0009">Actin-binding</keyword>
<evidence type="ECO:0000256" key="9">
    <source>
        <dbReference type="SAM" id="MobiDB-lite"/>
    </source>
</evidence>
<evidence type="ECO:0000256" key="7">
    <source>
        <dbReference type="ARBA" id="ARBA00062335"/>
    </source>
</evidence>
<dbReference type="GO" id="GO:0030864">
    <property type="term" value="C:cortical actin cytoskeleton"/>
    <property type="evidence" value="ECO:0007669"/>
    <property type="project" value="TreeGrafter"/>
</dbReference>
<dbReference type="PROSITE" id="PS51263">
    <property type="entry name" value="ADF_H"/>
    <property type="match status" value="1"/>
</dbReference>
<accession>A0A183SDD1</accession>
<proteinExistence type="inferred from homology"/>
<evidence type="ECO:0000256" key="8">
    <source>
        <dbReference type="ARBA" id="ARBA00068121"/>
    </source>
</evidence>
<gene>
    <name evidence="11" type="ORF">SSLN_LOCUS2229</name>
</gene>
<dbReference type="Proteomes" id="UP000275846">
    <property type="component" value="Unassembled WGS sequence"/>
</dbReference>
<keyword evidence="12" id="KW-1185">Reference proteome</keyword>